<name>A0AAD1Y919_EUPCR</name>
<organism evidence="2 3">
    <name type="scientific">Euplotes crassus</name>
    <dbReference type="NCBI Taxonomy" id="5936"/>
    <lineage>
        <taxon>Eukaryota</taxon>
        <taxon>Sar</taxon>
        <taxon>Alveolata</taxon>
        <taxon>Ciliophora</taxon>
        <taxon>Intramacronucleata</taxon>
        <taxon>Spirotrichea</taxon>
        <taxon>Hypotrichia</taxon>
        <taxon>Euplotida</taxon>
        <taxon>Euplotidae</taxon>
        <taxon>Moneuplotes</taxon>
    </lineage>
</organism>
<sequence length="258" mass="30392">MPTKTKEYFEKLRKELRRIRKKRQYKGQHYKFSEILASLPDIKNKSLSKEKNFEYQYEDQVCPTFTFKRNSVDVKYTETKASKLLQMAKTIKGSFAKSPNMKIQNWVNFEFFPRTSKTTKRNNIASKASKRKKRLAIARESSVRLKTGNQSFKRPKKIKENRSLSIRKAESSDLTSKKSLSPINEPIKPKRRKIVKETIYIDKSKAVKSVYNCIFKKGPINIDYLNDDSIFKELENGLSNKELTWLSNKRAEVIEKYH</sequence>
<evidence type="ECO:0000256" key="1">
    <source>
        <dbReference type="SAM" id="MobiDB-lite"/>
    </source>
</evidence>
<dbReference type="EMBL" id="CAMPGE010029275">
    <property type="protein sequence ID" value="CAI2386744.1"/>
    <property type="molecule type" value="Genomic_DNA"/>
</dbReference>
<feature type="region of interest" description="Disordered" evidence="1">
    <location>
        <begin position="146"/>
        <end position="185"/>
    </location>
</feature>
<evidence type="ECO:0000313" key="2">
    <source>
        <dbReference type="EMBL" id="CAI2386744.1"/>
    </source>
</evidence>
<keyword evidence="3" id="KW-1185">Reference proteome</keyword>
<gene>
    <name evidence="2" type="ORF">ECRASSUSDP1_LOCUS28368</name>
</gene>
<reference evidence="2" key="1">
    <citation type="submission" date="2023-07" db="EMBL/GenBank/DDBJ databases">
        <authorList>
            <consortium name="AG Swart"/>
            <person name="Singh M."/>
            <person name="Singh A."/>
            <person name="Seah K."/>
            <person name="Emmerich C."/>
        </authorList>
    </citation>
    <scope>NUCLEOTIDE SEQUENCE</scope>
    <source>
        <strain evidence="2">DP1</strain>
    </source>
</reference>
<protein>
    <submittedName>
        <fullName evidence="2">Uncharacterized protein</fullName>
    </submittedName>
</protein>
<comment type="caution">
    <text evidence="2">The sequence shown here is derived from an EMBL/GenBank/DDBJ whole genome shotgun (WGS) entry which is preliminary data.</text>
</comment>
<dbReference type="Proteomes" id="UP001295684">
    <property type="component" value="Unassembled WGS sequence"/>
</dbReference>
<feature type="compositionally biased region" description="Polar residues" evidence="1">
    <location>
        <begin position="172"/>
        <end position="182"/>
    </location>
</feature>
<dbReference type="AlphaFoldDB" id="A0AAD1Y919"/>
<feature type="compositionally biased region" description="Basic and acidic residues" evidence="1">
    <location>
        <begin position="158"/>
        <end position="171"/>
    </location>
</feature>
<accession>A0AAD1Y919</accession>
<proteinExistence type="predicted"/>
<evidence type="ECO:0000313" key="3">
    <source>
        <dbReference type="Proteomes" id="UP001295684"/>
    </source>
</evidence>